<dbReference type="Gene3D" id="2.40.30.10">
    <property type="entry name" value="Translation factors"/>
    <property type="match status" value="1"/>
</dbReference>
<dbReference type="Proteomes" id="UP000274429">
    <property type="component" value="Unassembled WGS sequence"/>
</dbReference>
<sequence>MLDRALCFSLRHGRSDVDLVHRDVEFGIILLHSNAEHRSLCDLYRHPPEASTTATVFDGWAPGDMLQCFRIVQRPQSLEWHIDCPPTSDN</sequence>
<evidence type="ECO:0000313" key="2">
    <source>
        <dbReference type="Proteomes" id="UP000274429"/>
    </source>
</evidence>
<organism evidence="3">
    <name type="scientific">Hydatigena taeniaeformis</name>
    <name type="common">Feline tapeworm</name>
    <name type="synonym">Taenia taeniaeformis</name>
    <dbReference type="NCBI Taxonomy" id="6205"/>
    <lineage>
        <taxon>Eukaryota</taxon>
        <taxon>Metazoa</taxon>
        <taxon>Spiralia</taxon>
        <taxon>Lophotrochozoa</taxon>
        <taxon>Platyhelminthes</taxon>
        <taxon>Cestoda</taxon>
        <taxon>Eucestoda</taxon>
        <taxon>Cyclophyllidea</taxon>
        <taxon>Taeniidae</taxon>
        <taxon>Hydatigera</taxon>
    </lineage>
</organism>
<gene>
    <name evidence="1" type="ORF">TTAC_LOCUS2918</name>
</gene>
<proteinExistence type="predicted"/>
<evidence type="ECO:0000313" key="3">
    <source>
        <dbReference type="WBParaSite" id="TTAC_0000293301-mRNA-1"/>
    </source>
</evidence>
<dbReference type="EMBL" id="UYWX01001673">
    <property type="protein sequence ID" value="VDM21506.1"/>
    <property type="molecule type" value="Genomic_DNA"/>
</dbReference>
<reference evidence="1 2" key="2">
    <citation type="submission" date="2018-11" db="EMBL/GenBank/DDBJ databases">
        <authorList>
            <consortium name="Pathogen Informatics"/>
        </authorList>
    </citation>
    <scope>NUCLEOTIDE SEQUENCE [LARGE SCALE GENOMIC DNA]</scope>
</reference>
<accession>A0A0R3WQ93</accession>
<keyword evidence="2" id="KW-1185">Reference proteome</keyword>
<dbReference type="WBParaSite" id="TTAC_0000293301-mRNA-1">
    <property type="protein sequence ID" value="TTAC_0000293301-mRNA-1"/>
    <property type="gene ID" value="TTAC_0000293301"/>
</dbReference>
<dbReference type="AlphaFoldDB" id="A0A0R3WQ93"/>
<reference evidence="3" key="1">
    <citation type="submission" date="2017-02" db="UniProtKB">
        <authorList>
            <consortium name="WormBaseParasite"/>
        </authorList>
    </citation>
    <scope>IDENTIFICATION</scope>
</reference>
<dbReference type="STRING" id="6205.A0A0R3WQ93"/>
<name>A0A0R3WQ93_HYDTA</name>
<protein>
    <submittedName>
        <fullName evidence="3">DUF4262 domain-containing protein</fullName>
    </submittedName>
</protein>
<evidence type="ECO:0000313" key="1">
    <source>
        <dbReference type="EMBL" id="VDM21506.1"/>
    </source>
</evidence>